<dbReference type="InterPro" id="IPR029055">
    <property type="entry name" value="Ntn_hydrolases_N"/>
</dbReference>
<dbReference type="PIRSF" id="PIRSF001589">
    <property type="entry name" value="Asn_synthetase_glu-h"/>
    <property type="match status" value="1"/>
</dbReference>
<evidence type="ECO:0000256" key="2">
    <source>
        <dbReference type="ARBA" id="ARBA00005752"/>
    </source>
</evidence>
<organism evidence="12 13">
    <name type="scientific">Eiseniibacteriota bacterium</name>
    <dbReference type="NCBI Taxonomy" id="2212470"/>
    <lineage>
        <taxon>Bacteria</taxon>
        <taxon>Candidatus Eiseniibacteriota</taxon>
    </lineage>
</organism>
<dbReference type="CDD" id="cd01991">
    <property type="entry name" value="Asn_synthase_B_C"/>
    <property type="match status" value="1"/>
</dbReference>
<keyword evidence="12" id="KW-0436">Ligase</keyword>
<feature type="site" description="Important for beta-aspartyl-AMP intermediate formation" evidence="10">
    <location>
        <position position="393"/>
    </location>
</feature>
<dbReference type="GO" id="GO:0006529">
    <property type="term" value="P:asparagine biosynthetic process"/>
    <property type="evidence" value="ECO:0007669"/>
    <property type="project" value="UniProtKB-KW"/>
</dbReference>
<dbReference type="PANTHER" id="PTHR43284">
    <property type="entry name" value="ASPARAGINE SYNTHETASE (GLUTAMINE-HYDROLYZING)"/>
    <property type="match status" value="1"/>
</dbReference>
<feature type="binding site" evidence="9">
    <location>
        <position position="316"/>
    </location>
    <ligand>
        <name>ATP</name>
        <dbReference type="ChEBI" id="CHEBI:30616"/>
    </ligand>
</feature>
<dbReference type="EC" id="6.3.5.4" evidence="3"/>
<dbReference type="PROSITE" id="PS51278">
    <property type="entry name" value="GATASE_TYPE_2"/>
    <property type="match status" value="1"/>
</dbReference>
<reference evidence="12 13" key="1">
    <citation type="submission" date="2020-03" db="EMBL/GenBank/DDBJ databases">
        <title>Metabolic flexibility allows generalist bacteria to become dominant in a frequently disturbed ecosystem.</title>
        <authorList>
            <person name="Chen Y.-J."/>
            <person name="Leung P.M."/>
            <person name="Bay S.K."/>
            <person name="Hugenholtz P."/>
            <person name="Kessler A.J."/>
            <person name="Shelley G."/>
            <person name="Waite D.W."/>
            <person name="Cook P.L."/>
            <person name="Greening C."/>
        </authorList>
    </citation>
    <scope>NUCLEOTIDE SEQUENCE [LARGE SCALE GENOMIC DNA]</scope>
    <source>
        <strain evidence="12">SS_bin_28</strain>
    </source>
</reference>
<evidence type="ECO:0000256" key="5">
    <source>
        <dbReference type="ARBA" id="ARBA00022840"/>
    </source>
</evidence>
<dbReference type="EMBL" id="JABDJR010000379">
    <property type="protein sequence ID" value="NNF06998.1"/>
    <property type="molecule type" value="Genomic_DNA"/>
</dbReference>
<comment type="pathway">
    <text evidence="1">Amino-acid biosynthesis; L-asparagine biosynthesis; L-asparagine from L-aspartate (L-Gln route): step 1/1.</text>
</comment>
<dbReference type="Pfam" id="PF13537">
    <property type="entry name" value="GATase_7"/>
    <property type="match status" value="1"/>
</dbReference>
<proteinExistence type="inferred from homology"/>
<dbReference type="Gene3D" id="3.60.20.10">
    <property type="entry name" value="Glutamine Phosphoribosylpyrophosphate, subunit 1, domain 1"/>
    <property type="match status" value="1"/>
</dbReference>
<evidence type="ECO:0000256" key="8">
    <source>
        <dbReference type="PIRSR" id="PIRSR001589-1"/>
    </source>
</evidence>
<feature type="active site" description="For GATase activity" evidence="8">
    <location>
        <position position="26"/>
    </location>
</feature>
<dbReference type="Proteomes" id="UP000547674">
    <property type="component" value="Unassembled WGS sequence"/>
</dbReference>
<accession>A0A7Y2H2T4</accession>
<comment type="caution">
    <text evidence="12">The sequence shown here is derived from an EMBL/GenBank/DDBJ whole genome shotgun (WGS) entry which is preliminary data.</text>
</comment>
<dbReference type="InterPro" id="IPR017932">
    <property type="entry name" value="GATase_2_dom"/>
</dbReference>
<sequence length="654" mass="74170">MFEAVAVPDPVQNHSPWPRKLKPSMCGIAGAFQFNGPQPVEEKTLRAMADAMVHRGPDDEGYYVSQGRELGLAFRRLSIVDLALGHQPMSTPDGRYTLVFNGEIYNHLEIRAELEAKGVAFKTHSDTEVLLHLYAHQGASAVERVNGMFAIAVWDAEDKTLFLARDRMGIKPLYYAVQNGSLVFASEIKCLFKHPQVTRELNQDELARYFTFLCLPAPETLFAGVKKLRAGHRVTIKAGGSFPAPERYWNPLPTAQSTQTEEALVEELRDLLHTSVKDRLMADVPFGAFLSGGVDSSAIVSIMSQLLDRPVETFSVGYKNDSAFNEFQHARDTAKRFGTNHHEVVIDHNDFKDFLPRLVHHQDEPIADPVCVPLYYVAELARKSGVIVALVGEGADELFFGYTFLNRVRRMVEKWWRPLSETPTWMRAMALGMVGPFVDLDRRDFLRRLKDGGEPFLGGAVTFYPEELKRLAPRLASDRSREAIVRDLYAEYDATQPKDDFPNRAGYLETMYRLPELLLMRVDKMTMATSVEGRVPFLDHRIVELAFRIPGALKVKDEVPKSILKKAVAPYLPDSIIHRKKVGFHVPVTRWFEEVLAPMADDVLFSPELEKLGIWDQKVVKELLAKQKAGSGNYGMRIWSLVNFGLWHRHWFEE</sequence>
<comment type="similarity">
    <text evidence="2">Belongs to the asparagine synthetase family.</text>
</comment>
<dbReference type="InterPro" id="IPR033738">
    <property type="entry name" value="AsnB_N"/>
</dbReference>
<keyword evidence="8" id="KW-0028">Amino-acid biosynthesis</keyword>
<dbReference type="GO" id="GO:0005524">
    <property type="term" value="F:ATP binding"/>
    <property type="evidence" value="ECO:0007669"/>
    <property type="project" value="UniProtKB-KW"/>
</dbReference>
<evidence type="ECO:0000256" key="7">
    <source>
        <dbReference type="ARBA" id="ARBA00048741"/>
    </source>
</evidence>
<evidence type="ECO:0000259" key="11">
    <source>
        <dbReference type="PROSITE" id="PS51278"/>
    </source>
</evidence>
<dbReference type="CDD" id="cd00712">
    <property type="entry name" value="AsnB"/>
    <property type="match status" value="1"/>
</dbReference>
<dbReference type="SUPFAM" id="SSF56235">
    <property type="entry name" value="N-terminal nucleophile aminohydrolases (Ntn hydrolases)"/>
    <property type="match status" value="1"/>
</dbReference>
<evidence type="ECO:0000256" key="10">
    <source>
        <dbReference type="PIRSR" id="PIRSR001589-3"/>
    </source>
</evidence>
<evidence type="ECO:0000256" key="1">
    <source>
        <dbReference type="ARBA" id="ARBA00005187"/>
    </source>
</evidence>
<keyword evidence="5 9" id="KW-0067">ATP-binding</keyword>
<evidence type="ECO:0000256" key="9">
    <source>
        <dbReference type="PIRSR" id="PIRSR001589-2"/>
    </source>
</evidence>
<dbReference type="NCBIfam" id="TIGR01536">
    <property type="entry name" value="asn_synth_AEB"/>
    <property type="match status" value="1"/>
</dbReference>
<dbReference type="Gene3D" id="3.40.50.620">
    <property type="entry name" value="HUPs"/>
    <property type="match status" value="1"/>
</dbReference>
<evidence type="ECO:0000313" key="12">
    <source>
        <dbReference type="EMBL" id="NNF06998.1"/>
    </source>
</evidence>
<keyword evidence="6 8" id="KW-0315">Glutamine amidotransferase</keyword>
<dbReference type="InterPro" id="IPR051786">
    <property type="entry name" value="ASN_synthetase/amidase"/>
</dbReference>
<dbReference type="PANTHER" id="PTHR43284:SF1">
    <property type="entry name" value="ASPARAGINE SYNTHETASE"/>
    <property type="match status" value="1"/>
</dbReference>
<gene>
    <name evidence="12" type="primary">asnB</name>
    <name evidence="12" type="ORF">HKN21_09575</name>
</gene>
<dbReference type="Pfam" id="PF00733">
    <property type="entry name" value="Asn_synthase"/>
    <property type="match status" value="1"/>
</dbReference>
<dbReference type="InterPro" id="IPR001962">
    <property type="entry name" value="Asn_synthase"/>
</dbReference>
<keyword evidence="8" id="KW-0061">Asparagine biosynthesis</keyword>
<protein>
    <recommendedName>
        <fullName evidence="3">asparagine synthase (glutamine-hydrolyzing)</fullName>
        <ecNumber evidence="3">6.3.5.4</ecNumber>
    </recommendedName>
</protein>
<dbReference type="InterPro" id="IPR006426">
    <property type="entry name" value="Asn_synth_AEB"/>
</dbReference>
<dbReference type="AlphaFoldDB" id="A0A7Y2H2T4"/>
<evidence type="ECO:0000256" key="6">
    <source>
        <dbReference type="ARBA" id="ARBA00022962"/>
    </source>
</evidence>
<evidence type="ECO:0000256" key="4">
    <source>
        <dbReference type="ARBA" id="ARBA00022741"/>
    </source>
</evidence>
<name>A0A7Y2H2T4_UNCEI</name>
<comment type="catalytic activity">
    <reaction evidence="7">
        <text>L-aspartate + L-glutamine + ATP + H2O = L-asparagine + L-glutamate + AMP + diphosphate + H(+)</text>
        <dbReference type="Rhea" id="RHEA:12228"/>
        <dbReference type="ChEBI" id="CHEBI:15377"/>
        <dbReference type="ChEBI" id="CHEBI:15378"/>
        <dbReference type="ChEBI" id="CHEBI:29985"/>
        <dbReference type="ChEBI" id="CHEBI:29991"/>
        <dbReference type="ChEBI" id="CHEBI:30616"/>
        <dbReference type="ChEBI" id="CHEBI:33019"/>
        <dbReference type="ChEBI" id="CHEBI:58048"/>
        <dbReference type="ChEBI" id="CHEBI:58359"/>
        <dbReference type="ChEBI" id="CHEBI:456215"/>
        <dbReference type="EC" id="6.3.5.4"/>
    </reaction>
</comment>
<evidence type="ECO:0000313" key="13">
    <source>
        <dbReference type="Proteomes" id="UP000547674"/>
    </source>
</evidence>
<evidence type="ECO:0000256" key="3">
    <source>
        <dbReference type="ARBA" id="ARBA00012737"/>
    </source>
</evidence>
<dbReference type="InterPro" id="IPR014729">
    <property type="entry name" value="Rossmann-like_a/b/a_fold"/>
</dbReference>
<dbReference type="GO" id="GO:0005829">
    <property type="term" value="C:cytosol"/>
    <property type="evidence" value="ECO:0007669"/>
    <property type="project" value="TreeGrafter"/>
</dbReference>
<dbReference type="SUPFAM" id="SSF52402">
    <property type="entry name" value="Adenine nucleotide alpha hydrolases-like"/>
    <property type="match status" value="1"/>
</dbReference>
<feature type="domain" description="Glutamine amidotransferase type-2" evidence="11">
    <location>
        <begin position="26"/>
        <end position="239"/>
    </location>
</feature>
<keyword evidence="4 9" id="KW-0547">Nucleotide-binding</keyword>
<feature type="binding site" evidence="9">
    <location>
        <position position="126"/>
    </location>
    <ligand>
        <name>L-glutamine</name>
        <dbReference type="ChEBI" id="CHEBI:58359"/>
    </ligand>
</feature>
<dbReference type="GO" id="GO:0004066">
    <property type="term" value="F:asparagine synthase (glutamine-hydrolyzing) activity"/>
    <property type="evidence" value="ECO:0007669"/>
    <property type="project" value="UniProtKB-EC"/>
</dbReference>